<evidence type="ECO:0000313" key="1">
    <source>
        <dbReference type="EMBL" id="MCI40530.1"/>
    </source>
</evidence>
<reference evidence="1 2" key="1">
    <citation type="journal article" date="2018" name="Front. Plant Sci.">
        <title>Red Clover (Trifolium pratense) and Zigzag Clover (T. medium) - A Picture of Genomic Similarities and Differences.</title>
        <authorList>
            <person name="Dluhosova J."/>
            <person name="Istvanek J."/>
            <person name="Nedelnik J."/>
            <person name="Repkova J."/>
        </authorList>
    </citation>
    <scope>NUCLEOTIDE SEQUENCE [LARGE SCALE GENOMIC DNA]</scope>
    <source>
        <strain evidence="2">cv. 10/8</strain>
        <tissue evidence="1">Leaf</tissue>
    </source>
</reference>
<keyword evidence="2" id="KW-1185">Reference proteome</keyword>
<dbReference type="AlphaFoldDB" id="A0A392RXM3"/>
<sequence>LARLARYEGLPNDAFILDLHQEHLSARLVRDVSPSEDSSPVLAGTR</sequence>
<accession>A0A392RXM3</accession>
<feature type="non-terminal residue" evidence="1">
    <location>
        <position position="1"/>
    </location>
</feature>
<dbReference type="Proteomes" id="UP000265520">
    <property type="component" value="Unassembled WGS sequence"/>
</dbReference>
<organism evidence="1 2">
    <name type="scientific">Trifolium medium</name>
    <dbReference type="NCBI Taxonomy" id="97028"/>
    <lineage>
        <taxon>Eukaryota</taxon>
        <taxon>Viridiplantae</taxon>
        <taxon>Streptophyta</taxon>
        <taxon>Embryophyta</taxon>
        <taxon>Tracheophyta</taxon>
        <taxon>Spermatophyta</taxon>
        <taxon>Magnoliopsida</taxon>
        <taxon>eudicotyledons</taxon>
        <taxon>Gunneridae</taxon>
        <taxon>Pentapetalae</taxon>
        <taxon>rosids</taxon>
        <taxon>fabids</taxon>
        <taxon>Fabales</taxon>
        <taxon>Fabaceae</taxon>
        <taxon>Papilionoideae</taxon>
        <taxon>50 kb inversion clade</taxon>
        <taxon>NPAAA clade</taxon>
        <taxon>Hologalegina</taxon>
        <taxon>IRL clade</taxon>
        <taxon>Trifolieae</taxon>
        <taxon>Trifolium</taxon>
    </lineage>
</organism>
<comment type="caution">
    <text evidence="1">The sequence shown here is derived from an EMBL/GenBank/DDBJ whole genome shotgun (WGS) entry which is preliminary data.</text>
</comment>
<protein>
    <submittedName>
        <fullName evidence="1">Uncharacterized protein</fullName>
    </submittedName>
</protein>
<proteinExistence type="predicted"/>
<dbReference type="EMBL" id="LXQA010280866">
    <property type="protein sequence ID" value="MCI40530.1"/>
    <property type="molecule type" value="Genomic_DNA"/>
</dbReference>
<evidence type="ECO:0000313" key="2">
    <source>
        <dbReference type="Proteomes" id="UP000265520"/>
    </source>
</evidence>
<name>A0A392RXM3_9FABA</name>